<dbReference type="OrthoDB" id="9806477at2"/>
<dbReference type="CDD" id="cd19411">
    <property type="entry name" value="MCP2201-like_sensor"/>
    <property type="match status" value="1"/>
</dbReference>
<evidence type="ECO:0000256" key="3">
    <source>
        <dbReference type="ARBA" id="ARBA00029447"/>
    </source>
</evidence>
<dbReference type="PANTHER" id="PTHR43531:SF14">
    <property type="entry name" value="METHYL-ACCEPTING CHEMOTAXIS PROTEIN I-RELATED"/>
    <property type="match status" value="1"/>
</dbReference>
<accession>A0A1W6LCS6</accession>
<dbReference type="GO" id="GO:0005886">
    <property type="term" value="C:plasma membrane"/>
    <property type="evidence" value="ECO:0007669"/>
    <property type="project" value="TreeGrafter"/>
</dbReference>
<dbReference type="RefSeq" id="WP_085752380.1">
    <property type="nucleotide sequence ID" value="NZ_BSPR01000006.1"/>
</dbReference>
<organism evidence="4 5">
    <name type="scientific">Piscinibacter gummiphilus</name>
    <dbReference type="NCBI Taxonomy" id="946333"/>
    <lineage>
        <taxon>Bacteria</taxon>
        <taxon>Pseudomonadati</taxon>
        <taxon>Pseudomonadota</taxon>
        <taxon>Betaproteobacteria</taxon>
        <taxon>Burkholderiales</taxon>
        <taxon>Sphaerotilaceae</taxon>
        <taxon>Piscinibacter</taxon>
    </lineage>
</organism>
<dbReference type="GO" id="GO:0007165">
    <property type="term" value="P:signal transduction"/>
    <property type="evidence" value="ECO:0007669"/>
    <property type="project" value="InterPro"/>
</dbReference>
<dbReference type="CDD" id="cd06225">
    <property type="entry name" value="HAMP"/>
    <property type="match status" value="1"/>
</dbReference>
<dbReference type="PANTHER" id="PTHR43531">
    <property type="entry name" value="PROTEIN ICFG"/>
    <property type="match status" value="1"/>
</dbReference>
<dbReference type="InterPro" id="IPR051310">
    <property type="entry name" value="MCP_chemotaxis"/>
</dbReference>
<reference evidence="4 5" key="1">
    <citation type="submission" date="2016-04" db="EMBL/GenBank/DDBJ databases">
        <title>Complete genome sequence of natural rubber-degrading, novel Gram-negative bacterium, Rhizobacter gummiphilus strain NS21.</title>
        <authorList>
            <person name="Tabata M."/>
            <person name="Kasai D."/>
            <person name="Fukuda M."/>
        </authorList>
    </citation>
    <scope>NUCLEOTIDE SEQUENCE [LARGE SCALE GENOMIC DNA]</scope>
    <source>
        <strain evidence="4 5">NS21</strain>
    </source>
</reference>
<dbReference type="SMART" id="SM00304">
    <property type="entry name" value="HAMP"/>
    <property type="match status" value="1"/>
</dbReference>
<evidence type="ECO:0000256" key="1">
    <source>
        <dbReference type="ARBA" id="ARBA00004370"/>
    </source>
</evidence>
<dbReference type="Pfam" id="PF00672">
    <property type="entry name" value="HAMP"/>
    <property type="match status" value="1"/>
</dbReference>
<evidence type="ECO:0000313" key="5">
    <source>
        <dbReference type="Proteomes" id="UP000193427"/>
    </source>
</evidence>
<dbReference type="PROSITE" id="PS50885">
    <property type="entry name" value="HAMP"/>
    <property type="match status" value="1"/>
</dbReference>
<dbReference type="Proteomes" id="UP000193427">
    <property type="component" value="Chromosome"/>
</dbReference>
<dbReference type="InterPro" id="IPR003660">
    <property type="entry name" value="HAMP_dom"/>
</dbReference>
<dbReference type="SUPFAM" id="SSF58104">
    <property type="entry name" value="Methyl-accepting chemotaxis protein (MCP) signaling domain"/>
    <property type="match status" value="1"/>
</dbReference>
<dbReference type="KEGG" id="rgu:A4W93_20470"/>
<dbReference type="InterPro" id="IPR024478">
    <property type="entry name" value="HlyB_4HB_MCP"/>
</dbReference>
<dbReference type="GO" id="GO:0004888">
    <property type="term" value="F:transmembrane signaling receptor activity"/>
    <property type="evidence" value="ECO:0007669"/>
    <property type="project" value="TreeGrafter"/>
</dbReference>
<dbReference type="SMART" id="SM00283">
    <property type="entry name" value="MA"/>
    <property type="match status" value="1"/>
</dbReference>
<dbReference type="PROSITE" id="PS50111">
    <property type="entry name" value="CHEMOTAXIS_TRANSDUC_2"/>
    <property type="match status" value="1"/>
</dbReference>
<dbReference type="AlphaFoldDB" id="A0A1W6LCS6"/>
<evidence type="ECO:0000256" key="2">
    <source>
        <dbReference type="ARBA" id="ARBA00022481"/>
    </source>
</evidence>
<dbReference type="EMBL" id="CP015118">
    <property type="protein sequence ID" value="ARN22081.1"/>
    <property type="molecule type" value="Genomic_DNA"/>
</dbReference>
<dbReference type="CDD" id="cd11386">
    <property type="entry name" value="MCP_signal"/>
    <property type="match status" value="1"/>
</dbReference>
<dbReference type="Pfam" id="PF12729">
    <property type="entry name" value="4HB_MCP_1"/>
    <property type="match status" value="1"/>
</dbReference>
<dbReference type="InterPro" id="IPR004089">
    <property type="entry name" value="MCPsignal_dom"/>
</dbReference>
<dbReference type="InterPro" id="IPR047347">
    <property type="entry name" value="YvaQ-like_sensor"/>
</dbReference>
<protein>
    <submittedName>
        <fullName evidence="4">Uncharacterized protein</fullName>
    </submittedName>
</protein>
<dbReference type="Pfam" id="PF00015">
    <property type="entry name" value="MCPsignal"/>
    <property type="match status" value="1"/>
</dbReference>
<comment type="similarity">
    <text evidence="3">Belongs to the methyl-accepting chemotaxis (MCP) protein family.</text>
</comment>
<comment type="subcellular location">
    <subcellularLocation>
        <location evidence="1">Membrane</location>
    </subcellularLocation>
</comment>
<proteinExistence type="inferred from homology"/>
<dbReference type="STRING" id="946333.A4W93_20470"/>
<keyword evidence="2" id="KW-0488">Methylation</keyword>
<evidence type="ECO:0000313" key="4">
    <source>
        <dbReference type="EMBL" id="ARN22081.1"/>
    </source>
</evidence>
<name>A0A1W6LCS6_9BURK</name>
<dbReference type="Gene3D" id="1.10.287.950">
    <property type="entry name" value="Methyl-accepting chemotaxis protein"/>
    <property type="match status" value="1"/>
</dbReference>
<dbReference type="FunFam" id="1.10.287.950:FF:000001">
    <property type="entry name" value="Methyl-accepting chemotaxis sensory transducer"/>
    <property type="match status" value="1"/>
</dbReference>
<sequence length="514" mass="54178">MNNLSIGKRLALAFGLVLLLTAMITLLGLWRLQGTSQATAEMMAEPLTKERLIGDWYRNIQTGVRRTTAIVKSNDPALATFFAEEAKASSKASGEYQKSIEALLRTDEELALFKSISEHRKVYLSSRDEISKFKKDGDVAQATKVFDDVFTPASNAFIADVQKLLDRQRESIDASASRIHDTNASSRNLILALGLLAVVVGGVFAVVITRGVTGPIASAVSAAQRVAAGDLGQSIDSTARDETGVLLRALKDMQGRLQTVLRDVRDNAEGVATASAEIASGNSDLSARTEQQASALQETAATMEQLGITVRNNAENANHANQLAREANTLATQGGEVVGQVVRTMSDINAGSRKIGDIIGTIDGIAFQTNILALNAAVEAARAGEQGRGFAVVASEVRSLAQRSAQAAKEIKTLINSSVEQVEQGTALVDQAGARMGEIVGAIQRVSDIVAEISSASAEQRSGVGQIGQAVDQMDQATQQNAALVEEGAAAAESLKHQAARLLQTVGVFKLAAA</sequence>
<gene>
    <name evidence="4" type="ORF">A4W93_20470</name>
</gene>
<keyword evidence="5" id="KW-1185">Reference proteome</keyword>
<dbReference type="GO" id="GO:0006935">
    <property type="term" value="P:chemotaxis"/>
    <property type="evidence" value="ECO:0007669"/>
    <property type="project" value="TreeGrafter"/>
</dbReference>